<evidence type="ECO:0000313" key="4">
    <source>
        <dbReference type="EMBL" id="PIR77747.1"/>
    </source>
</evidence>
<dbReference type="InterPro" id="IPR058441">
    <property type="entry name" value="DUF8128"/>
</dbReference>
<keyword evidence="2" id="KW-0812">Transmembrane</keyword>
<feature type="compositionally biased region" description="Polar residues" evidence="1">
    <location>
        <begin position="485"/>
        <end position="494"/>
    </location>
</feature>
<sequence length="494" mass="55365">MLDLGFVQINTDQIVKGFNAFLFDQTIYQIAWDIFVLGGWLLLFWILLNFALDFYVDYRSGKYTADWKFVVLAIDVPQLNVQTPKAVEQLFTQLAGALESPDVGEKFRGGYVPREFSFEIISIEGYIQFIIRTEEKFRDLVEAAMYAQYPEAEISEVEDYIDSVPDKYPNTTHDMWGADFILAENDAYPIRSYTEFEHNISKDTVLKDPMGTFLESFSRIGAGEQMWFQIVIRPTDNKWKEKAIDAIKEFIGDKSLKKKKPSIFSSLTSGGIMGELKGLADEAQTQILGAVLGVGGAAAAAAEGEPPNNLKSMTPGQVKLVEEMEKKIGKIGFKTKLRAIYVARKEVFKPERGVHAMIGAINQFNIPNANSIVPGYGPGASYFMKDKRTAQRKMLIMNAYKKRKLKGPKNPYVLNIEELATIWHFPMSHVRTPLLQKAGAKQSEPPSNLPVELIAGISYSSREEPIDPQAPVQPIDSGYIVDSQGGFNSDQEFG</sequence>
<organism evidence="4 5">
    <name type="scientific">Candidatus Magasanikbacteria bacterium CG10_big_fil_rev_8_21_14_0_10_38_6</name>
    <dbReference type="NCBI Taxonomy" id="1974647"/>
    <lineage>
        <taxon>Bacteria</taxon>
        <taxon>Candidatus Magasanikiibacteriota</taxon>
    </lineage>
</organism>
<accession>A0A2M6P227</accession>
<reference evidence="5" key="1">
    <citation type="submission" date="2017-09" db="EMBL/GenBank/DDBJ databases">
        <title>Depth-based differentiation of microbial function through sediment-hosted aquifers and enrichment of novel symbionts in the deep terrestrial subsurface.</title>
        <authorList>
            <person name="Probst A.J."/>
            <person name="Ladd B."/>
            <person name="Jarett J.K."/>
            <person name="Geller-Mcgrath D.E."/>
            <person name="Sieber C.M.K."/>
            <person name="Emerson J.B."/>
            <person name="Anantharaman K."/>
            <person name="Thomas B.C."/>
            <person name="Malmstrom R."/>
            <person name="Stieglmeier M."/>
            <person name="Klingl A."/>
            <person name="Woyke T."/>
            <person name="Ryan C.M."/>
            <person name="Banfield J.F."/>
        </authorList>
    </citation>
    <scope>NUCLEOTIDE SEQUENCE [LARGE SCALE GENOMIC DNA]</scope>
</reference>
<feature type="transmembrane region" description="Helical" evidence="2">
    <location>
        <begin position="30"/>
        <end position="52"/>
    </location>
</feature>
<dbReference type="Pfam" id="PF26449">
    <property type="entry name" value="DUF8128"/>
    <property type="match status" value="1"/>
</dbReference>
<feature type="region of interest" description="Disordered" evidence="1">
    <location>
        <begin position="463"/>
        <end position="494"/>
    </location>
</feature>
<evidence type="ECO:0000256" key="2">
    <source>
        <dbReference type="SAM" id="Phobius"/>
    </source>
</evidence>
<dbReference type="EMBL" id="PFBW01000033">
    <property type="protein sequence ID" value="PIR77747.1"/>
    <property type="molecule type" value="Genomic_DNA"/>
</dbReference>
<dbReference type="Proteomes" id="UP000228528">
    <property type="component" value="Unassembled WGS sequence"/>
</dbReference>
<evidence type="ECO:0000313" key="5">
    <source>
        <dbReference type="Proteomes" id="UP000228528"/>
    </source>
</evidence>
<gene>
    <name evidence="4" type="ORF">COU30_00770</name>
</gene>
<evidence type="ECO:0000259" key="3">
    <source>
        <dbReference type="Pfam" id="PF26449"/>
    </source>
</evidence>
<keyword evidence="2" id="KW-0472">Membrane</keyword>
<keyword evidence="2" id="KW-1133">Transmembrane helix</keyword>
<dbReference type="AlphaFoldDB" id="A0A2M6P227"/>
<proteinExistence type="predicted"/>
<comment type="caution">
    <text evidence="4">The sequence shown here is derived from an EMBL/GenBank/DDBJ whole genome shotgun (WGS) entry which is preliminary data.</text>
</comment>
<evidence type="ECO:0000256" key="1">
    <source>
        <dbReference type="SAM" id="MobiDB-lite"/>
    </source>
</evidence>
<protein>
    <recommendedName>
        <fullName evidence="3">DUF8128 domain-containing protein</fullName>
    </recommendedName>
</protein>
<name>A0A2M6P227_9BACT</name>
<feature type="domain" description="DUF8128" evidence="3">
    <location>
        <begin position="108"/>
        <end position="433"/>
    </location>
</feature>